<dbReference type="RefSeq" id="WP_068591261.1">
    <property type="nucleotide sequence ID" value="NZ_FTNK01000042.1"/>
</dbReference>
<accession>A0ABY1KEJ0</accession>
<protein>
    <submittedName>
        <fullName evidence="1">Uncharacterized protein</fullName>
    </submittedName>
</protein>
<gene>
    <name evidence="1" type="ORF">SAMN05421578_14213</name>
</gene>
<evidence type="ECO:0000313" key="1">
    <source>
        <dbReference type="EMBL" id="SIR71630.1"/>
    </source>
</evidence>
<reference evidence="1 2" key="1">
    <citation type="submission" date="2017-01" db="EMBL/GenBank/DDBJ databases">
        <authorList>
            <person name="Varghese N."/>
            <person name="Submissions S."/>
        </authorList>
    </citation>
    <scope>NUCLEOTIDE SEQUENCE [LARGE SCALE GENOMIC DNA]</scope>
    <source>
        <strain evidence="1 2">ATCC 23464</strain>
    </source>
</reference>
<organism evidence="1 2">
    <name type="scientific">Paenibacillus macquariensis</name>
    <dbReference type="NCBI Taxonomy" id="948756"/>
    <lineage>
        <taxon>Bacteria</taxon>
        <taxon>Bacillati</taxon>
        <taxon>Bacillota</taxon>
        <taxon>Bacilli</taxon>
        <taxon>Bacillales</taxon>
        <taxon>Paenibacillaceae</taxon>
        <taxon>Paenibacillus</taxon>
    </lineage>
</organism>
<comment type="caution">
    <text evidence="1">The sequence shown here is derived from an EMBL/GenBank/DDBJ whole genome shotgun (WGS) entry which is preliminary data.</text>
</comment>
<evidence type="ECO:0000313" key="2">
    <source>
        <dbReference type="Proteomes" id="UP000186666"/>
    </source>
</evidence>
<dbReference type="EMBL" id="FTNK01000042">
    <property type="protein sequence ID" value="SIR71630.1"/>
    <property type="molecule type" value="Genomic_DNA"/>
</dbReference>
<name>A0ABY1KEJ0_9BACL</name>
<dbReference type="Proteomes" id="UP000186666">
    <property type="component" value="Unassembled WGS sequence"/>
</dbReference>
<proteinExistence type="predicted"/>
<keyword evidence="2" id="KW-1185">Reference proteome</keyword>
<sequence>MKLKQRIYLAQLIKAAFLLVNTNLTKKNELNDCEENLLKAVNECTKCDVKEEIVTSIGRELTIYEGVGCIGSYDYPDIFTNNNLMKFGELFTLNGQKYTIVDIHLHANRSVELKVNRVGNF</sequence>